<protein>
    <recommendedName>
        <fullName evidence="1">Complex 1 LYR protein domain-containing protein</fullName>
    </recommendedName>
</protein>
<feature type="domain" description="Complex 1 LYR protein" evidence="1">
    <location>
        <begin position="4"/>
        <end position="60"/>
    </location>
</feature>
<evidence type="ECO:0000259" key="1">
    <source>
        <dbReference type="Pfam" id="PF05347"/>
    </source>
</evidence>
<dbReference type="AlphaFoldDB" id="A0A8K1C967"/>
<dbReference type="EMBL" id="SPLM01000110">
    <property type="protein sequence ID" value="TMW59004.1"/>
    <property type="molecule type" value="Genomic_DNA"/>
</dbReference>
<dbReference type="InterPro" id="IPR008011">
    <property type="entry name" value="Complex1_LYR_dom"/>
</dbReference>
<reference evidence="2" key="1">
    <citation type="submission" date="2019-03" db="EMBL/GenBank/DDBJ databases">
        <title>Long read genome sequence of the mycoparasitic Pythium oligandrum ATCC 38472 isolated from sugarbeet rhizosphere.</title>
        <authorList>
            <person name="Gaulin E."/>
        </authorList>
    </citation>
    <scope>NUCLEOTIDE SEQUENCE</scope>
    <source>
        <strain evidence="2">ATCC 38472_TT</strain>
    </source>
</reference>
<gene>
    <name evidence="2" type="ORF">Poli38472_007149</name>
</gene>
<name>A0A8K1C967_PYTOL</name>
<accession>A0A8K1C967</accession>
<evidence type="ECO:0000313" key="2">
    <source>
        <dbReference type="EMBL" id="TMW59004.1"/>
    </source>
</evidence>
<sequence length="83" mass="9766">MRGPVLTLFRAVARTARAFPDPSMGKKLLFNARELIRLRRHERDPRVIQRHLDDGHLALRVYKLLQTDEQLRRAITRKQTPPS</sequence>
<keyword evidence="3" id="KW-1185">Reference proteome</keyword>
<comment type="caution">
    <text evidence="2">The sequence shown here is derived from an EMBL/GenBank/DDBJ whole genome shotgun (WGS) entry which is preliminary data.</text>
</comment>
<dbReference type="Proteomes" id="UP000794436">
    <property type="component" value="Unassembled WGS sequence"/>
</dbReference>
<dbReference type="Pfam" id="PF05347">
    <property type="entry name" value="Complex1_LYR"/>
    <property type="match status" value="1"/>
</dbReference>
<proteinExistence type="predicted"/>
<evidence type="ECO:0000313" key="3">
    <source>
        <dbReference type="Proteomes" id="UP000794436"/>
    </source>
</evidence>
<dbReference type="OrthoDB" id="275715at2759"/>
<organism evidence="2 3">
    <name type="scientific">Pythium oligandrum</name>
    <name type="common">Mycoparasitic fungus</name>
    <dbReference type="NCBI Taxonomy" id="41045"/>
    <lineage>
        <taxon>Eukaryota</taxon>
        <taxon>Sar</taxon>
        <taxon>Stramenopiles</taxon>
        <taxon>Oomycota</taxon>
        <taxon>Peronosporomycetes</taxon>
        <taxon>Pythiales</taxon>
        <taxon>Pythiaceae</taxon>
        <taxon>Pythium</taxon>
    </lineage>
</organism>